<keyword evidence="2" id="KW-1185">Reference proteome</keyword>
<gene>
    <name evidence="1" type="ORF">NDI86_01540</name>
</gene>
<proteinExistence type="predicted"/>
<organism evidence="1 2">
    <name type="scientific">Haloarcula onubensis</name>
    <dbReference type="NCBI Taxonomy" id="2950539"/>
    <lineage>
        <taxon>Archaea</taxon>
        <taxon>Methanobacteriati</taxon>
        <taxon>Methanobacteriota</taxon>
        <taxon>Stenosarchaea group</taxon>
        <taxon>Halobacteria</taxon>
        <taxon>Halobacteriales</taxon>
        <taxon>Haloarculaceae</taxon>
        <taxon>Haloarcula</taxon>
    </lineage>
</organism>
<reference evidence="1 2" key="1">
    <citation type="submission" date="2022-06" db="EMBL/GenBank/DDBJ databases">
        <title>Halomicroarcula sp. a new haloarchaeum isolate from saline soil.</title>
        <authorList>
            <person name="Strakova D."/>
            <person name="Galisteo C."/>
            <person name="Sanchez-Porro C."/>
            <person name="Ventosa A."/>
        </authorList>
    </citation>
    <scope>NUCLEOTIDE SEQUENCE [LARGE SCALE GENOMIC DNA]</scope>
    <source>
        <strain evidence="1 2">S3CR25-11</strain>
    </source>
</reference>
<dbReference type="Proteomes" id="UP001268864">
    <property type="component" value="Unassembled WGS sequence"/>
</dbReference>
<sequence length="217" mass="24934">MSESRLICIVGPDGAGKSTQAELLQEELESRGHDCKYQWLRFNHMLSLPLLGIARLLGLSEMEELESGRKVGYHYFWQSRVLSYIYPITLFLDTLIMYVSKILWPLESSDQVLICDRFIHDTLVGLMISTGRKSLHTSFTGRLFLKLIPSKTTTIVLNADAEVLRNRRDDVRADKTIQEKIDRYNELANYLELPVLDAANSPEDIQKKIQKLAKPDY</sequence>
<dbReference type="EMBL" id="JAMQOS010000001">
    <property type="protein sequence ID" value="MDS0280786.1"/>
    <property type="molecule type" value="Genomic_DNA"/>
</dbReference>
<evidence type="ECO:0000313" key="1">
    <source>
        <dbReference type="EMBL" id="MDS0280786.1"/>
    </source>
</evidence>
<dbReference type="Gene3D" id="3.40.50.300">
    <property type="entry name" value="P-loop containing nucleotide triphosphate hydrolases"/>
    <property type="match status" value="1"/>
</dbReference>
<dbReference type="SUPFAM" id="SSF52540">
    <property type="entry name" value="P-loop containing nucleoside triphosphate hydrolases"/>
    <property type="match status" value="1"/>
</dbReference>
<protein>
    <recommendedName>
        <fullName evidence="3">Thymidylate kinase</fullName>
    </recommendedName>
</protein>
<accession>A0ABU2FJ49</accession>
<dbReference type="InterPro" id="IPR027417">
    <property type="entry name" value="P-loop_NTPase"/>
</dbReference>
<evidence type="ECO:0000313" key="2">
    <source>
        <dbReference type="Proteomes" id="UP001268864"/>
    </source>
</evidence>
<comment type="caution">
    <text evidence="1">The sequence shown here is derived from an EMBL/GenBank/DDBJ whole genome shotgun (WGS) entry which is preliminary data.</text>
</comment>
<evidence type="ECO:0008006" key="3">
    <source>
        <dbReference type="Google" id="ProtNLM"/>
    </source>
</evidence>
<name>A0ABU2FJ49_9EURY</name>
<dbReference type="RefSeq" id="WP_310898630.1">
    <property type="nucleotide sequence ID" value="NZ_JAMQOS010000001.1"/>
</dbReference>